<dbReference type="Proteomes" id="UP001273531">
    <property type="component" value="Unassembled WGS sequence"/>
</dbReference>
<evidence type="ECO:0008006" key="5">
    <source>
        <dbReference type="Google" id="ProtNLM"/>
    </source>
</evidence>
<feature type="compositionally biased region" description="Basic and acidic residues" evidence="1">
    <location>
        <begin position="180"/>
        <end position="189"/>
    </location>
</feature>
<dbReference type="RefSeq" id="WP_317225535.1">
    <property type="nucleotide sequence ID" value="NZ_JAWJEJ010000001.1"/>
</dbReference>
<reference evidence="3 4" key="1">
    <citation type="submission" date="2023-10" db="EMBL/GenBank/DDBJ databases">
        <title>Sphingomonas sp. HF-S4 16S ribosomal RNA gene Genome sequencing and assembly.</title>
        <authorList>
            <person name="Lee H."/>
        </authorList>
    </citation>
    <scope>NUCLEOTIDE SEQUENCE [LARGE SCALE GENOMIC DNA]</scope>
    <source>
        <strain evidence="3 4">HF-S4</strain>
    </source>
</reference>
<dbReference type="EMBL" id="JAWJEJ010000001">
    <property type="protein sequence ID" value="MDV3456348.1"/>
    <property type="molecule type" value="Genomic_DNA"/>
</dbReference>
<keyword evidence="4" id="KW-1185">Reference proteome</keyword>
<feature type="chain" id="PRO_5046904947" description="Lipoprotein" evidence="2">
    <location>
        <begin position="21"/>
        <end position="222"/>
    </location>
</feature>
<evidence type="ECO:0000313" key="3">
    <source>
        <dbReference type="EMBL" id="MDV3456348.1"/>
    </source>
</evidence>
<feature type="region of interest" description="Disordered" evidence="1">
    <location>
        <begin position="177"/>
        <end position="222"/>
    </location>
</feature>
<sequence>MKRRFAILALPLLLAPWVQARSAKMSPAIETRFATLPDRLAGLPRFDGGYDKPMAAYRGPSNLDPVIAVVFADIARPATWREMAAIGRASAAQAELIDTLFEGRYSLTDQSGATSYFGDYLTKQGVKQSWIVEHDGVRTTVLVTLYRTEDRRRIFDAIRRDLLGGIEMQRVAAADANLGKSDERSHLDQAQHAQGLGDRPGDSLVPGLRRLCHPQGGPADDA</sequence>
<accession>A0ABU3Y4L6</accession>
<evidence type="ECO:0000313" key="4">
    <source>
        <dbReference type="Proteomes" id="UP001273531"/>
    </source>
</evidence>
<name>A0ABU3Y4L6_9SPHN</name>
<gene>
    <name evidence="3" type="ORF">RZN05_05080</name>
</gene>
<keyword evidence="2" id="KW-0732">Signal</keyword>
<organism evidence="3 4">
    <name type="scientific">Sphingomonas agrestis</name>
    <dbReference type="NCBI Taxonomy" id="3080540"/>
    <lineage>
        <taxon>Bacteria</taxon>
        <taxon>Pseudomonadati</taxon>
        <taxon>Pseudomonadota</taxon>
        <taxon>Alphaproteobacteria</taxon>
        <taxon>Sphingomonadales</taxon>
        <taxon>Sphingomonadaceae</taxon>
        <taxon>Sphingomonas</taxon>
    </lineage>
</organism>
<feature type="signal peptide" evidence="2">
    <location>
        <begin position="1"/>
        <end position="20"/>
    </location>
</feature>
<proteinExistence type="predicted"/>
<evidence type="ECO:0000256" key="1">
    <source>
        <dbReference type="SAM" id="MobiDB-lite"/>
    </source>
</evidence>
<protein>
    <recommendedName>
        <fullName evidence="5">Lipoprotein</fullName>
    </recommendedName>
</protein>
<comment type="caution">
    <text evidence="3">The sequence shown here is derived from an EMBL/GenBank/DDBJ whole genome shotgun (WGS) entry which is preliminary data.</text>
</comment>
<evidence type="ECO:0000256" key="2">
    <source>
        <dbReference type="SAM" id="SignalP"/>
    </source>
</evidence>